<dbReference type="RefSeq" id="WP_341833923.1">
    <property type="nucleotide sequence ID" value="NZ_CP149822.1"/>
</dbReference>
<keyword evidence="8" id="KW-0732">Signal</keyword>
<comment type="subcellular location">
    <subcellularLocation>
        <location evidence="1 7">Cell outer membrane</location>
        <topology evidence="1 7">Multi-pass membrane protein</topology>
    </subcellularLocation>
</comment>
<dbReference type="EMBL" id="CP149822">
    <property type="protein sequence ID" value="WZN38913.1"/>
    <property type="molecule type" value="Genomic_DNA"/>
</dbReference>
<dbReference type="InterPro" id="IPR039426">
    <property type="entry name" value="TonB-dep_rcpt-like"/>
</dbReference>
<feature type="chain" id="PRO_5046331887" evidence="8">
    <location>
        <begin position="19"/>
        <end position="1130"/>
    </location>
</feature>
<dbReference type="InterPro" id="IPR008969">
    <property type="entry name" value="CarboxyPept-like_regulatory"/>
</dbReference>
<evidence type="ECO:0000259" key="9">
    <source>
        <dbReference type="SMART" id="SM00965"/>
    </source>
</evidence>
<keyword evidence="2 7" id="KW-0813">Transport</keyword>
<dbReference type="SUPFAM" id="SSF49464">
    <property type="entry name" value="Carboxypeptidase regulatory domain-like"/>
    <property type="match status" value="1"/>
</dbReference>
<feature type="signal peptide" evidence="8">
    <location>
        <begin position="1"/>
        <end position="18"/>
    </location>
</feature>
<sequence>MKLTILMLTVVLMQVSNAAFSQKITIRAEQVPLKSVLASIRQQSGYQMLYSNEALEKAAAVTIHLKNATLEHALAQIFSTQPLTYRVEGGMILISLKPQVSAMIPMLPQAKEVTAAGIVVAANGDPVPGASIQERGTGNGTVTDGTGRFSLRVKSDTATLIVRSMGFTTQEVKVKAGEMRIVMQDDQAALSEVVVVGFGTQKKANLTGAVSSVNMDEVLGNRPVSGTAQALQGAVPGLQITFGSGQPGSGATVNLRGYASINGGGPLVLVDNVPMALDDINPRDIENITVLKDAAASSIYGARAAYGVILITTKKGKRNSPTRFNYYNNFTWSKPASLPEKANPMEMVQALKDFGNTSYWSGQDVDKWIGFLQEYQQDPGKFPNGEAMLNGLHYPLAEQDLYGELFNGGMEQQHNFSFAGGSEKSTYRVSGGYSGEDGIMTSANDKLNRYNFNASLNTDLTPNLRSTVSMFYRNDHRRTPSALNDLFYNAITLASFVPIGESTAANGRTLPYSTPNNVARIEAANVAKNENIRLFGKVEYTPLKNFRVDAEYTFFKNTDNAYNTRLVNDYIDPSTYDVKSFFTQSRYTRGLVQRNHHAFNLYATYNKELQGGHNLKVIGGTNMEIEKGDDLSTYRESQLSANIPTLTASTGPAVSSDLYPQYAVLGYFGRINYDYKGKYLLEVNGRYDGSSKFPPGDRFGFFPSVSAGWNVMEEKFMGFAKQAVQQLKFRASFGEIGNQATVSEFPYFPGMTPSLSGWVDETGVRASSLSAPTLPSATLTWERVQTLNGGVDLSMLNSRLAVSFDIFNRKTLGMLAPGAALPAVLGIAAPQQNVADLATKGWELEISWGDKIGEFTYGLGLNLSDNQTHITRYHNPGGLLGNWYEGQDVFEIWGYVTDGFYTVDDFEKGSLNANLMGGKLLAGIPYFKSTPSNPGDVRYADLNGDGIIFSGNGTLSDPGDRKIIGSSARRYQFGMFGNASFKNFDINFFLQGVGKRDLWMGNRLFWGYQDQFSTIYKHNLDYWTPERTNAYYPRMYANGSGNTGTSRNTQTGYLQNGAYLRVKNVTLAYSVPKHILGKAKIDGLRIFASGENLFLFDHLPKGMEGDAVVITDGGIYPSLKKYSMGLNLSF</sequence>
<evidence type="ECO:0000256" key="2">
    <source>
        <dbReference type="ARBA" id="ARBA00022448"/>
    </source>
</evidence>
<evidence type="ECO:0000313" key="11">
    <source>
        <dbReference type="Proteomes" id="UP001485459"/>
    </source>
</evidence>
<dbReference type="NCBIfam" id="TIGR04056">
    <property type="entry name" value="OMP_RagA_SusC"/>
    <property type="match status" value="1"/>
</dbReference>
<accession>A0ABZ2YHA0</accession>
<evidence type="ECO:0000256" key="3">
    <source>
        <dbReference type="ARBA" id="ARBA00022452"/>
    </source>
</evidence>
<keyword evidence="6 7" id="KW-0998">Cell outer membrane</keyword>
<dbReference type="Gene3D" id="3.55.50.30">
    <property type="match status" value="1"/>
</dbReference>
<reference evidence="11" key="1">
    <citation type="submission" date="2024-03" db="EMBL/GenBank/DDBJ databases">
        <title>Chitinophaga horti sp. nov., isolated from garden soil.</title>
        <authorList>
            <person name="Lee D.S."/>
            <person name="Han D.M."/>
            <person name="Baek J.H."/>
            <person name="Choi D.G."/>
            <person name="Jeon J.H."/>
            <person name="Jeon C.O."/>
        </authorList>
    </citation>
    <scope>NUCLEOTIDE SEQUENCE [LARGE SCALE GENOMIC DNA]</scope>
    <source>
        <strain evidence="11">GPA1</strain>
    </source>
</reference>
<keyword evidence="4 7" id="KW-0812">Transmembrane</keyword>
<organism evidence="10 11">
    <name type="scientific">Chitinophaga pollutisoli</name>
    <dbReference type="NCBI Taxonomy" id="3133966"/>
    <lineage>
        <taxon>Bacteria</taxon>
        <taxon>Pseudomonadati</taxon>
        <taxon>Bacteroidota</taxon>
        <taxon>Chitinophagia</taxon>
        <taxon>Chitinophagales</taxon>
        <taxon>Chitinophagaceae</taxon>
        <taxon>Chitinophaga</taxon>
    </lineage>
</organism>
<dbReference type="InterPro" id="IPR036942">
    <property type="entry name" value="Beta-barrel_TonB_sf"/>
</dbReference>
<dbReference type="SUPFAM" id="SSF56935">
    <property type="entry name" value="Porins"/>
    <property type="match status" value="1"/>
</dbReference>
<dbReference type="SMART" id="SM00965">
    <property type="entry name" value="STN"/>
    <property type="match status" value="1"/>
</dbReference>
<evidence type="ECO:0000256" key="8">
    <source>
        <dbReference type="SAM" id="SignalP"/>
    </source>
</evidence>
<dbReference type="Pfam" id="PF07660">
    <property type="entry name" value="STN"/>
    <property type="match status" value="1"/>
</dbReference>
<dbReference type="PROSITE" id="PS52016">
    <property type="entry name" value="TONB_DEPENDENT_REC_3"/>
    <property type="match status" value="1"/>
</dbReference>
<keyword evidence="3 7" id="KW-1134">Transmembrane beta strand</keyword>
<dbReference type="InterPro" id="IPR012910">
    <property type="entry name" value="Plug_dom"/>
</dbReference>
<dbReference type="Pfam" id="PF07715">
    <property type="entry name" value="Plug"/>
    <property type="match status" value="1"/>
</dbReference>
<evidence type="ECO:0000256" key="4">
    <source>
        <dbReference type="ARBA" id="ARBA00022692"/>
    </source>
</evidence>
<gene>
    <name evidence="10" type="ORF">WJU16_12970</name>
</gene>
<proteinExistence type="inferred from homology"/>
<evidence type="ECO:0000256" key="5">
    <source>
        <dbReference type="ARBA" id="ARBA00023136"/>
    </source>
</evidence>
<dbReference type="Pfam" id="PF13715">
    <property type="entry name" value="CarbopepD_reg_2"/>
    <property type="match status" value="1"/>
</dbReference>
<feature type="domain" description="Secretin/TonB short N-terminal" evidence="9">
    <location>
        <begin position="46"/>
        <end position="97"/>
    </location>
</feature>
<evidence type="ECO:0000256" key="1">
    <source>
        <dbReference type="ARBA" id="ARBA00004571"/>
    </source>
</evidence>
<evidence type="ECO:0000256" key="6">
    <source>
        <dbReference type="ARBA" id="ARBA00023237"/>
    </source>
</evidence>
<name>A0ABZ2YHA0_9BACT</name>
<evidence type="ECO:0000256" key="7">
    <source>
        <dbReference type="PROSITE-ProRule" id="PRU01360"/>
    </source>
</evidence>
<protein>
    <submittedName>
        <fullName evidence="10">TonB-dependent receptor</fullName>
    </submittedName>
</protein>
<dbReference type="NCBIfam" id="TIGR04057">
    <property type="entry name" value="SusC_RagA_signa"/>
    <property type="match status" value="1"/>
</dbReference>
<dbReference type="InterPro" id="IPR023997">
    <property type="entry name" value="TonB-dep_OMP_SusC/RagA_CS"/>
</dbReference>
<evidence type="ECO:0000313" key="10">
    <source>
        <dbReference type="EMBL" id="WZN38913.1"/>
    </source>
</evidence>
<dbReference type="InterPro" id="IPR023996">
    <property type="entry name" value="TonB-dep_OMP_SusC/RagA"/>
</dbReference>
<dbReference type="Proteomes" id="UP001485459">
    <property type="component" value="Chromosome"/>
</dbReference>
<comment type="similarity">
    <text evidence="7">Belongs to the TonB-dependent receptor family.</text>
</comment>
<dbReference type="InterPro" id="IPR037066">
    <property type="entry name" value="Plug_dom_sf"/>
</dbReference>
<keyword evidence="10" id="KW-0675">Receptor</keyword>
<keyword evidence="5 7" id="KW-0472">Membrane</keyword>
<dbReference type="Gene3D" id="2.60.40.1120">
    <property type="entry name" value="Carboxypeptidase-like, regulatory domain"/>
    <property type="match status" value="1"/>
</dbReference>
<dbReference type="Gene3D" id="2.170.130.10">
    <property type="entry name" value="TonB-dependent receptor, plug domain"/>
    <property type="match status" value="1"/>
</dbReference>
<keyword evidence="11" id="KW-1185">Reference proteome</keyword>
<dbReference type="Gene3D" id="2.40.170.20">
    <property type="entry name" value="TonB-dependent receptor, beta-barrel domain"/>
    <property type="match status" value="1"/>
</dbReference>
<dbReference type="InterPro" id="IPR011662">
    <property type="entry name" value="Secretin/TonB_short_N"/>
</dbReference>